<feature type="transmembrane region" description="Helical" evidence="1">
    <location>
        <begin position="7"/>
        <end position="24"/>
    </location>
</feature>
<dbReference type="EMBL" id="VLLB01000001">
    <property type="protein sequence ID" value="TWI68962.1"/>
    <property type="molecule type" value="Genomic_DNA"/>
</dbReference>
<accession>A0A562RIP4</accession>
<keyword evidence="1" id="KW-0812">Transmembrane</keyword>
<evidence type="ECO:0000256" key="1">
    <source>
        <dbReference type="SAM" id="Phobius"/>
    </source>
</evidence>
<dbReference type="AlphaFoldDB" id="A0A562RIP4"/>
<keyword evidence="1" id="KW-0472">Membrane</keyword>
<feature type="transmembrane region" description="Helical" evidence="1">
    <location>
        <begin position="36"/>
        <end position="55"/>
    </location>
</feature>
<dbReference type="Proteomes" id="UP000318431">
    <property type="component" value="Unassembled WGS sequence"/>
</dbReference>
<sequence length="85" mass="9000">MGAGYWIGRYLLAALPLFAILAAVEWFKGTAGTTEIVTAALWAAAAAAIFTGAAWRRYRKALSCPVCDGVTPRTGKPAGRQRSRG</sequence>
<evidence type="ECO:0000313" key="2">
    <source>
        <dbReference type="EMBL" id="TWI68962.1"/>
    </source>
</evidence>
<organism evidence="2 3">
    <name type="scientific">Pseudoduganella lurida</name>
    <dbReference type="NCBI Taxonomy" id="1036180"/>
    <lineage>
        <taxon>Bacteria</taxon>
        <taxon>Pseudomonadati</taxon>
        <taxon>Pseudomonadota</taxon>
        <taxon>Betaproteobacteria</taxon>
        <taxon>Burkholderiales</taxon>
        <taxon>Oxalobacteraceae</taxon>
        <taxon>Telluria group</taxon>
        <taxon>Pseudoduganella</taxon>
    </lineage>
</organism>
<keyword evidence="1" id="KW-1133">Transmembrane helix</keyword>
<keyword evidence="3" id="KW-1185">Reference proteome</keyword>
<gene>
    <name evidence="2" type="ORF">IP91_00024</name>
</gene>
<comment type="caution">
    <text evidence="2">The sequence shown here is derived from an EMBL/GenBank/DDBJ whole genome shotgun (WGS) entry which is preliminary data.</text>
</comment>
<name>A0A562RIP4_9BURK</name>
<reference evidence="2 3" key="1">
    <citation type="journal article" date="2015" name="Stand. Genomic Sci.">
        <title>Genomic Encyclopedia of Bacterial and Archaeal Type Strains, Phase III: the genomes of soil and plant-associated and newly described type strains.</title>
        <authorList>
            <person name="Whitman W.B."/>
            <person name="Woyke T."/>
            <person name="Klenk H.P."/>
            <person name="Zhou Y."/>
            <person name="Lilburn T.G."/>
            <person name="Beck B.J."/>
            <person name="De Vos P."/>
            <person name="Vandamme P."/>
            <person name="Eisen J.A."/>
            <person name="Garrity G."/>
            <person name="Hugenholtz P."/>
            <person name="Kyrpides N.C."/>
        </authorList>
    </citation>
    <scope>NUCLEOTIDE SEQUENCE [LARGE SCALE GENOMIC DNA]</scope>
    <source>
        <strain evidence="2 3">CGMCC 1.10822</strain>
    </source>
</reference>
<protein>
    <submittedName>
        <fullName evidence="2">Uncharacterized protein</fullName>
    </submittedName>
</protein>
<dbReference type="OrthoDB" id="8778884at2"/>
<proteinExistence type="predicted"/>
<evidence type="ECO:0000313" key="3">
    <source>
        <dbReference type="Proteomes" id="UP000318431"/>
    </source>
</evidence>
<dbReference type="RefSeq" id="WP_145646566.1">
    <property type="nucleotide sequence ID" value="NZ_VLLB01000001.1"/>
</dbReference>